<dbReference type="GO" id="GO:0016679">
    <property type="term" value="F:oxidoreductase activity, acting on diphenols and related substances as donors"/>
    <property type="evidence" value="ECO:0007669"/>
    <property type="project" value="TreeGrafter"/>
</dbReference>
<keyword evidence="8" id="KW-1003">Cell membrane</keyword>
<evidence type="ECO:0000313" key="10">
    <source>
        <dbReference type="EMBL" id="AJE23619.1"/>
    </source>
</evidence>
<dbReference type="GO" id="GO:0005886">
    <property type="term" value="C:plasma membrane"/>
    <property type="evidence" value="ECO:0007669"/>
    <property type="project" value="UniProtKB-SubCell"/>
</dbReference>
<name>A0A0C4WSK0_9GAMM</name>
<evidence type="ECO:0000256" key="8">
    <source>
        <dbReference type="HAMAP-Rule" id="MF_01207"/>
    </source>
</evidence>
<dbReference type="PANTHER" id="PTHR36964:SF1">
    <property type="entry name" value="PROTEIN-METHIONINE-SULFOXIDE REDUCTASE HEME-BINDING SUBUNIT MSRQ"/>
    <property type="match status" value="1"/>
</dbReference>
<keyword evidence="2 8" id="KW-0813">Transport</keyword>
<dbReference type="Proteomes" id="UP000068210">
    <property type="component" value="Plasmid pAcX50e"/>
</dbReference>
<reference evidence="10 11" key="1">
    <citation type="journal article" date="2015" name="PLoS ONE">
        <title>Azotobacter Genomes: The Genome of Azotobacter chroococcum NCIMB 8003 (ATCC 4412).</title>
        <authorList>
            <person name="Robson R.L."/>
            <person name="Jones R."/>
            <person name="Robson R.M."/>
            <person name="Schwartz A."/>
            <person name="Richardson T.H."/>
        </authorList>
    </citation>
    <scope>NUCLEOTIDE SEQUENCE [LARGE SCALE GENOMIC DNA]</scope>
    <source>
        <strain evidence="10 11">NCIMB 8003</strain>
        <plasmid evidence="11">Plasmid pAcX50e</plasmid>
    </source>
</reference>
<evidence type="ECO:0000256" key="7">
    <source>
        <dbReference type="ARBA" id="ARBA00023136"/>
    </source>
</evidence>
<evidence type="ECO:0000256" key="3">
    <source>
        <dbReference type="ARBA" id="ARBA00022617"/>
    </source>
</evidence>
<dbReference type="GO" id="GO:0046872">
    <property type="term" value="F:metal ion binding"/>
    <property type="evidence" value="ECO:0007669"/>
    <property type="project" value="UniProtKB-KW"/>
</dbReference>
<feature type="transmembrane region" description="Helical" evidence="8">
    <location>
        <begin position="5"/>
        <end position="22"/>
    </location>
</feature>
<evidence type="ECO:0000256" key="6">
    <source>
        <dbReference type="ARBA" id="ARBA00023004"/>
    </source>
</evidence>
<dbReference type="PANTHER" id="PTHR36964">
    <property type="entry name" value="PROTEIN-METHIONINE-SULFOXIDE REDUCTASE HEME-BINDING SUBUNIT MSRQ"/>
    <property type="match status" value="1"/>
</dbReference>
<keyword evidence="11" id="KW-1185">Reference proteome</keyword>
<dbReference type="InterPro" id="IPR013130">
    <property type="entry name" value="Fe3_Rdtase_TM_dom"/>
</dbReference>
<feature type="domain" description="Ferric oxidoreductase" evidence="9">
    <location>
        <begin position="43"/>
        <end position="155"/>
    </location>
</feature>
<comment type="function">
    <text evidence="8">Part of the MsrPQ system that repairs oxidized periplasmic proteins containing methionine sulfoxide residues (Met-O), using respiratory chain electrons. Thus protects these proteins from oxidative-stress damage caused by reactive species of oxygen and chlorine generated by the host defense mechanisms. MsrPQ is essential for the maintenance of envelope integrity under bleach stress, rescuing a wide series of structurally unrelated periplasmic proteins from methionine oxidation. MsrQ provides electrons for reduction to the reductase catalytic subunit MsrP, using the quinone pool of the respiratory chain.</text>
</comment>
<feature type="transmembrane region" description="Helical" evidence="8">
    <location>
        <begin position="147"/>
        <end position="164"/>
    </location>
</feature>
<keyword evidence="8" id="KW-0479">Metal-binding</keyword>
<dbReference type="NCBIfam" id="NF003831">
    <property type="entry name" value="PRK05419.1-2"/>
    <property type="match status" value="1"/>
</dbReference>
<accession>A0A0C4WSK0</accession>
<comment type="subunit">
    <text evidence="8">Heterodimer of a catalytic subunit (MsrP) and a heme-binding subunit (MsrQ).</text>
</comment>
<dbReference type="GO" id="GO:0030091">
    <property type="term" value="P:protein repair"/>
    <property type="evidence" value="ECO:0007669"/>
    <property type="project" value="UniProtKB-UniRule"/>
</dbReference>
<dbReference type="GO" id="GO:0020037">
    <property type="term" value="F:heme binding"/>
    <property type="evidence" value="ECO:0007669"/>
    <property type="project" value="UniProtKB-UniRule"/>
</dbReference>
<keyword evidence="10" id="KW-0614">Plasmid</keyword>
<evidence type="ECO:0000259" key="9">
    <source>
        <dbReference type="Pfam" id="PF01794"/>
    </source>
</evidence>
<keyword evidence="8" id="KW-0288">FMN</keyword>
<dbReference type="GO" id="GO:0009055">
    <property type="term" value="F:electron transfer activity"/>
    <property type="evidence" value="ECO:0007669"/>
    <property type="project" value="UniProtKB-UniRule"/>
</dbReference>
<dbReference type="InterPro" id="IPR022837">
    <property type="entry name" value="MsrQ-like"/>
</dbReference>
<geneLocation type="plasmid" evidence="10 11">
    <name>pAcX50e</name>
</geneLocation>
<keyword evidence="4 8" id="KW-0812">Transmembrane</keyword>
<evidence type="ECO:0000313" key="11">
    <source>
        <dbReference type="Proteomes" id="UP000068210"/>
    </source>
</evidence>
<keyword evidence="6 8" id="KW-0408">Iron</keyword>
<dbReference type="AlphaFoldDB" id="A0A0C4WSK0"/>
<dbReference type="HOGENOM" id="CLU_080662_0_1_6"/>
<keyword evidence="3 8" id="KW-0349">Heme</keyword>
<sequence length="256" mass="29320">MKHPLWRSAVFVAALLPPPYWLYQAWTFALGPDPGKVLLERLGQGALILLLLTLCLTPLQRATHWSGWALVRRQLGLWCFAYACLHLTAYLVFVLGLDFAQLGDELRKRPYILVGALAWCALLPLALTSNRWSMRRLGRRWKPLHRLVYAALVLALLHMLWIVRSDIGQWLLYFAWALLLLALRLPGVVRRLDRLRGQGKRRPERSPAGPAPGDLSRRVENRAVAIDGKGLRPFPTLRELRMSTPRNNPLPIKWIK</sequence>
<dbReference type="HAMAP" id="MF_01207">
    <property type="entry name" value="MsrQ"/>
    <property type="match status" value="1"/>
</dbReference>
<feature type="transmembrane region" description="Helical" evidence="8">
    <location>
        <begin position="42"/>
        <end position="63"/>
    </location>
</feature>
<gene>
    <name evidence="10" type="primary">yedZ</name>
    <name evidence="8" type="synonym">msrQ</name>
    <name evidence="10" type="ORF">Achr_e250</name>
</gene>
<feature type="transmembrane region" description="Helical" evidence="8">
    <location>
        <begin position="170"/>
        <end position="192"/>
    </location>
</feature>
<comment type="subcellular location">
    <subcellularLocation>
        <location evidence="8">Cell membrane</location>
        <topology evidence="8">Multi-pass membrane protein</topology>
    </subcellularLocation>
    <subcellularLocation>
        <location evidence="1">Membrane</location>
        <topology evidence="1">Multi-pass membrane protein</topology>
    </subcellularLocation>
</comment>
<dbReference type="KEGG" id="acx:Achr_e250"/>
<evidence type="ECO:0000256" key="1">
    <source>
        <dbReference type="ARBA" id="ARBA00004141"/>
    </source>
</evidence>
<dbReference type="EMBL" id="CP010420">
    <property type="protein sequence ID" value="AJE23619.1"/>
    <property type="molecule type" value="Genomic_DNA"/>
</dbReference>
<protein>
    <recommendedName>
        <fullName evidence="8">Protein-methionine-sulfoxide reductase heme-binding subunit MsrQ</fullName>
    </recommendedName>
    <alternativeName>
        <fullName evidence="8">Flavocytochrome MsrQ</fullName>
    </alternativeName>
</protein>
<comment type="similarity">
    <text evidence="8">Belongs to the MsrQ family.</text>
</comment>
<dbReference type="Pfam" id="PF01794">
    <property type="entry name" value="Ferric_reduct"/>
    <property type="match status" value="1"/>
</dbReference>
<feature type="transmembrane region" description="Helical" evidence="8">
    <location>
        <begin position="109"/>
        <end position="127"/>
    </location>
</feature>
<keyword evidence="8" id="KW-0249">Electron transport</keyword>
<evidence type="ECO:0000256" key="5">
    <source>
        <dbReference type="ARBA" id="ARBA00022989"/>
    </source>
</evidence>
<organism evidence="10 11">
    <name type="scientific">Azotobacter chroococcum NCIMB 8003</name>
    <dbReference type="NCBI Taxonomy" id="1328314"/>
    <lineage>
        <taxon>Bacteria</taxon>
        <taxon>Pseudomonadati</taxon>
        <taxon>Pseudomonadota</taxon>
        <taxon>Gammaproteobacteria</taxon>
        <taxon>Pseudomonadales</taxon>
        <taxon>Pseudomonadaceae</taxon>
        <taxon>Azotobacter</taxon>
    </lineage>
</organism>
<evidence type="ECO:0000256" key="4">
    <source>
        <dbReference type="ARBA" id="ARBA00022692"/>
    </source>
</evidence>
<proteinExistence type="inferred from homology"/>
<evidence type="ECO:0000256" key="2">
    <source>
        <dbReference type="ARBA" id="ARBA00022448"/>
    </source>
</evidence>
<comment type="cofactor">
    <cofactor evidence="8">
        <name>FMN</name>
        <dbReference type="ChEBI" id="CHEBI:58210"/>
    </cofactor>
    <text evidence="8">Binds 1 FMN per subunit.</text>
</comment>
<feature type="transmembrane region" description="Helical" evidence="8">
    <location>
        <begin position="75"/>
        <end position="97"/>
    </location>
</feature>
<keyword evidence="7 8" id="KW-0472">Membrane</keyword>
<keyword evidence="5 8" id="KW-1133">Transmembrane helix</keyword>
<keyword evidence="8" id="KW-0285">Flavoprotein</keyword>
<dbReference type="GO" id="GO:0010181">
    <property type="term" value="F:FMN binding"/>
    <property type="evidence" value="ECO:0007669"/>
    <property type="project" value="UniProtKB-UniRule"/>
</dbReference>
<comment type="cofactor">
    <cofactor evidence="8">
        <name>heme b</name>
        <dbReference type="ChEBI" id="CHEBI:60344"/>
    </cofactor>
    <text evidence="8">Binds 1 heme b (iron(II)-protoporphyrin IX) group per subunit.</text>
</comment>